<keyword evidence="1 2" id="KW-0728">SH3 domain</keyword>
<gene>
    <name evidence="4" type="ORF">TVAG_012980</name>
</gene>
<dbReference type="AlphaFoldDB" id="A2DD54"/>
<reference evidence="4" key="1">
    <citation type="submission" date="2006-10" db="EMBL/GenBank/DDBJ databases">
        <authorList>
            <person name="Amadeo P."/>
            <person name="Zhao Q."/>
            <person name="Wortman J."/>
            <person name="Fraser-Liggett C."/>
            <person name="Carlton J."/>
        </authorList>
    </citation>
    <scope>NUCLEOTIDE SEQUENCE</scope>
    <source>
        <strain evidence="4">G3</strain>
    </source>
</reference>
<evidence type="ECO:0000313" key="4">
    <source>
        <dbReference type="EMBL" id="EAY21533.1"/>
    </source>
</evidence>
<evidence type="ECO:0000256" key="2">
    <source>
        <dbReference type="PROSITE-ProRule" id="PRU00192"/>
    </source>
</evidence>
<dbReference type="PROSITE" id="PS50002">
    <property type="entry name" value="SH3"/>
    <property type="match status" value="1"/>
</dbReference>
<name>A2DD54_TRIV3</name>
<dbReference type="RefSeq" id="XP_001582519.1">
    <property type="nucleotide sequence ID" value="XM_001582469.1"/>
</dbReference>
<evidence type="ECO:0000313" key="5">
    <source>
        <dbReference type="Proteomes" id="UP000001542"/>
    </source>
</evidence>
<protein>
    <submittedName>
        <fullName evidence="4">SH3 domain containing protein</fullName>
    </submittedName>
</protein>
<dbReference type="VEuPathDB" id="TrichDB:TVAG_012980"/>
<dbReference type="VEuPathDB" id="TrichDB:TVAGG3_0987860"/>
<dbReference type="InterPro" id="IPR001452">
    <property type="entry name" value="SH3_domain"/>
</dbReference>
<dbReference type="Proteomes" id="UP000001542">
    <property type="component" value="Unassembled WGS sequence"/>
</dbReference>
<organism evidence="4 5">
    <name type="scientific">Trichomonas vaginalis (strain ATCC PRA-98 / G3)</name>
    <dbReference type="NCBI Taxonomy" id="412133"/>
    <lineage>
        <taxon>Eukaryota</taxon>
        <taxon>Metamonada</taxon>
        <taxon>Parabasalia</taxon>
        <taxon>Trichomonadida</taxon>
        <taxon>Trichomonadidae</taxon>
        <taxon>Trichomonas</taxon>
    </lineage>
</organism>
<sequence>MNKESIEAVLHEEYVISKREYNDLVAESAKVTDKIEKSIQFYERYCSNLQAFINSTIVHDNMIKTILEKPEELLAPGYPGSDFKNFTNFFLLINGQLNQFQTIRKTLHDTIINRLKIINSEFNSGIQYLSLENQKAANIRNAAIQAYSEINEKIATQANTIEILYSKFQDSKSEKMKNKLSKACEEYQIFLGLRNQRYKEMRTAHIKAIQAYNDSVYRIKMLELSRSSNHKETIQFHSKIIADCIKKTEHIIEKFHAVHRDWNEDINIFLMKTGISRSSWKPLEFVPPKFSFEDSRIDSPLPPKPGFGNPAPIAMCQAINDYSPTHDGEVSASKGDRFYVFDNLTGPNSYVCCPHGEGFIPSTAIHKIEGEYYLVTTPTVALEEGFLSASAGEILRFISDCDGSKMFENLKGMVGKVPDDYIVSF</sequence>
<evidence type="ECO:0000256" key="1">
    <source>
        <dbReference type="ARBA" id="ARBA00022443"/>
    </source>
</evidence>
<dbReference type="InterPro" id="IPR036028">
    <property type="entry name" value="SH3-like_dom_sf"/>
</dbReference>
<proteinExistence type="predicted"/>
<feature type="domain" description="SH3" evidence="3">
    <location>
        <begin position="311"/>
        <end position="370"/>
    </location>
</feature>
<reference evidence="4" key="2">
    <citation type="journal article" date="2007" name="Science">
        <title>Draft genome sequence of the sexually transmitted pathogen Trichomonas vaginalis.</title>
        <authorList>
            <person name="Carlton J.M."/>
            <person name="Hirt R.P."/>
            <person name="Silva J.C."/>
            <person name="Delcher A.L."/>
            <person name="Schatz M."/>
            <person name="Zhao Q."/>
            <person name="Wortman J.R."/>
            <person name="Bidwell S.L."/>
            <person name="Alsmark U.C.M."/>
            <person name="Besteiro S."/>
            <person name="Sicheritz-Ponten T."/>
            <person name="Noel C.J."/>
            <person name="Dacks J.B."/>
            <person name="Foster P.G."/>
            <person name="Simillion C."/>
            <person name="Van de Peer Y."/>
            <person name="Miranda-Saavedra D."/>
            <person name="Barton G.J."/>
            <person name="Westrop G.D."/>
            <person name="Mueller S."/>
            <person name="Dessi D."/>
            <person name="Fiori P.L."/>
            <person name="Ren Q."/>
            <person name="Paulsen I."/>
            <person name="Zhang H."/>
            <person name="Bastida-Corcuera F.D."/>
            <person name="Simoes-Barbosa A."/>
            <person name="Brown M.T."/>
            <person name="Hayes R.D."/>
            <person name="Mukherjee M."/>
            <person name="Okumura C.Y."/>
            <person name="Schneider R."/>
            <person name="Smith A.J."/>
            <person name="Vanacova S."/>
            <person name="Villalvazo M."/>
            <person name="Haas B.J."/>
            <person name="Pertea M."/>
            <person name="Feldblyum T.V."/>
            <person name="Utterback T.R."/>
            <person name="Shu C.L."/>
            <person name="Osoegawa K."/>
            <person name="de Jong P.J."/>
            <person name="Hrdy I."/>
            <person name="Horvathova L."/>
            <person name="Zubacova Z."/>
            <person name="Dolezal P."/>
            <person name="Malik S.B."/>
            <person name="Logsdon J.M. Jr."/>
            <person name="Henze K."/>
            <person name="Gupta A."/>
            <person name="Wang C.C."/>
            <person name="Dunne R.L."/>
            <person name="Upcroft J.A."/>
            <person name="Upcroft P."/>
            <person name="White O."/>
            <person name="Salzberg S.L."/>
            <person name="Tang P."/>
            <person name="Chiu C.-H."/>
            <person name="Lee Y.-S."/>
            <person name="Embley T.M."/>
            <person name="Coombs G.H."/>
            <person name="Mottram J.C."/>
            <person name="Tachezy J."/>
            <person name="Fraser-Liggett C.M."/>
            <person name="Johnson P.J."/>
        </authorList>
    </citation>
    <scope>NUCLEOTIDE SEQUENCE [LARGE SCALE GENOMIC DNA]</scope>
    <source>
        <strain evidence="4">G3</strain>
    </source>
</reference>
<dbReference type="SMR" id="A2DD54"/>
<dbReference type="SUPFAM" id="SSF50044">
    <property type="entry name" value="SH3-domain"/>
    <property type="match status" value="1"/>
</dbReference>
<dbReference type="InParanoid" id="A2DD54"/>
<accession>A2DD54</accession>
<keyword evidence="5" id="KW-1185">Reference proteome</keyword>
<evidence type="ECO:0000259" key="3">
    <source>
        <dbReference type="PROSITE" id="PS50002"/>
    </source>
</evidence>
<dbReference type="EMBL" id="DS113189">
    <property type="protein sequence ID" value="EAY21533.1"/>
    <property type="molecule type" value="Genomic_DNA"/>
</dbReference>
<dbReference type="KEGG" id="tva:5467080"/>